<dbReference type="STRING" id="298654.FraEuI1c_2711"/>
<organism evidence="2 3">
    <name type="scientific">Pseudofrankia inefficax (strain DSM 45817 / CECT 9037 / DDB 130130 / EuI1c)</name>
    <name type="common">Frankia inefficax</name>
    <dbReference type="NCBI Taxonomy" id="298654"/>
    <lineage>
        <taxon>Bacteria</taxon>
        <taxon>Bacillati</taxon>
        <taxon>Actinomycetota</taxon>
        <taxon>Actinomycetes</taxon>
        <taxon>Frankiales</taxon>
        <taxon>Frankiaceae</taxon>
        <taxon>Pseudofrankia</taxon>
    </lineage>
</organism>
<reference evidence="2 3" key="1">
    <citation type="submission" date="2010-10" db="EMBL/GenBank/DDBJ databases">
        <title>Complete sequence of Frankia sp. EuI1c.</title>
        <authorList>
            <consortium name="US DOE Joint Genome Institute"/>
            <person name="Lucas S."/>
            <person name="Copeland A."/>
            <person name="Lapidus A."/>
            <person name="Cheng J.-F."/>
            <person name="Bruce D."/>
            <person name="Goodwin L."/>
            <person name="Pitluck S."/>
            <person name="Chertkov O."/>
            <person name="Detter J.C."/>
            <person name="Han C."/>
            <person name="Tapia R."/>
            <person name="Land M."/>
            <person name="Hauser L."/>
            <person name="Jeffries C."/>
            <person name="Kyrpides N."/>
            <person name="Ivanova N."/>
            <person name="Mikhailova N."/>
            <person name="Beauchemin N."/>
            <person name="Sen A."/>
            <person name="Sur S.A."/>
            <person name="Gtari M."/>
            <person name="Wall L."/>
            <person name="Tisa L."/>
            <person name="Woyke T."/>
        </authorList>
    </citation>
    <scope>NUCLEOTIDE SEQUENCE [LARGE SCALE GENOMIC DNA]</scope>
    <source>
        <strain evidence="3">DSM 45817 / CECT 9037 / EuI1c</strain>
    </source>
</reference>
<name>E3J6G6_PSEI1</name>
<dbReference type="InParanoid" id="E3J6G6"/>
<sequence>MVAGHCVTCSDEGLAGQVLRVAADEAVVRLESGCAAGDGELTVGMALVAAQPGDWVLVHAGEAIAVLPGPPADSWP</sequence>
<evidence type="ECO:0000313" key="3">
    <source>
        <dbReference type="Proteomes" id="UP000002484"/>
    </source>
</evidence>
<dbReference type="EMBL" id="CP002299">
    <property type="protein sequence ID" value="ADP80742.1"/>
    <property type="molecule type" value="Genomic_DNA"/>
</dbReference>
<evidence type="ECO:0000256" key="1">
    <source>
        <dbReference type="ARBA" id="ARBA00006018"/>
    </source>
</evidence>
<evidence type="ECO:0000313" key="2">
    <source>
        <dbReference type="EMBL" id="ADP80742.1"/>
    </source>
</evidence>
<protein>
    <submittedName>
        <fullName evidence="2">Hydrogenase expression/formation protein (HUPF/HYPC)</fullName>
    </submittedName>
</protein>
<proteinExistence type="inferred from homology"/>
<accession>E3J6G6</accession>
<dbReference type="KEGG" id="fri:FraEuI1c_2711"/>
<gene>
    <name evidence="2" type="ordered locus">FraEuI1c_2711</name>
</gene>
<dbReference type="Proteomes" id="UP000002484">
    <property type="component" value="Chromosome"/>
</dbReference>
<dbReference type="Gene3D" id="2.30.30.140">
    <property type="match status" value="1"/>
</dbReference>
<dbReference type="AlphaFoldDB" id="E3J6G6"/>
<dbReference type="InterPro" id="IPR001109">
    <property type="entry name" value="Hydrogenase_HupF/HypC"/>
</dbReference>
<dbReference type="HOGENOM" id="CLU_2649220_0_0_11"/>
<dbReference type="Pfam" id="PF01455">
    <property type="entry name" value="HupF_HypC"/>
    <property type="match status" value="1"/>
</dbReference>
<keyword evidence="3" id="KW-1185">Reference proteome</keyword>
<comment type="similarity">
    <text evidence="1">Belongs to the HupF/HypC family.</text>
</comment>
<dbReference type="SUPFAM" id="SSF159127">
    <property type="entry name" value="HupF/HypC-like"/>
    <property type="match status" value="1"/>
</dbReference>